<reference evidence="1" key="1">
    <citation type="submission" date="2023-10" db="EMBL/GenBank/DDBJ databases">
        <title>Genome assembly of Pristionchus species.</title>
        <authorList>
            <person name="Yoshida K."/>
            <person name="Sommer R.J."/>
        </authorList>
    </citation>
    <scope>NUCLEOTIDE SEQUENCE</scope>
    <source>
        <strain evidence="1">RS0144</strain>
    </source>
</reference>
<sequence length="95" mass="10312">DCCPALIQTMTDSEFPNGVMTFTYNNNACRSTVSAFCTQADPAFNLWAAIIANGKDFLDYRATSVTFPGTCNGGTWFMGNPPLSIVTLECRLTNP</sequence>
<feature type="non-terminal residue" evidence="1">
    <location>
        <position position="95"/>
    </location>
</feature>
<proteinExistence type="predicted"/>
<organism evidence="1 2">
    <name type="scientific">Pristionchus entomophagus</name>
    <dbReference type="NCBI Taxonomy" id="358040"/>
    <lineage>
        <taxon>Eukaryota</taxon>
        <taxon>Metazoa</taxon>
        <taxon>Ecdysozoa</taxon>
        <taxon>Nematoda</taxon>
        <taxon>Chromadorea</taxon>
        <taxon>Rhabditida</taxon>
        <taxon>Rhabditina</taxon>
        <taxon>Diplogasteromorpha</taxon>
        <taxon>Diplogasteroidea</taxon>
        <taxon>Neodiplogasteridae</taxon>
        <taxon>Pristionchus</taxon>
    </lineage>
</organism>
<evidence type="ECO:0000313" key="2">
    <source>
        <dbReference type="Proteomes" id="UP001432027"/>
    </source>
</evidence>
<feature type="non-terminal residue" evidence="1">
    <location>
        <position position="1"/>
    </location>
</feature>
<comment type="caution">
    <text evidence="1">The sequence shown here is derived from an EMBL/GenBank/DDBJ whole genome shotgun (WGS) entry which is preliminary data.</text>
</comment>
<dbReference type="EMBL" id="BTSX01000005">
    <property type="protein sequence ID" value="GMS98466.1"/>
    <property type="molecule type" value="Genomic_DNA"/>
</dbReference>
<protein>
    <recommendedName>
        <fullName evidence="3">C6 domain-containing protein</fullName>
    </recommendedName>
</protein>
<evidence type="ECO:0008006" key="3">
    <source>
        <dbReference type="Google" id="ProtNLM"/>
    </source>
</evidence>
<accession>A0AAV5TW56</accession>
<name>A0AAV5TW56_9BILA</name>
<dbReference type="Proteomes" id="UP001432027">
    <property type="component" value="Unassembled WGS sequence"/>
</dbReference>
<keyword evidence="2" id="KW-1185">Reference proteome</keyword>
<gene>
    <name evidence="1" type="ORF">PENTCL1PPCAC_20641</name>
</gene>
<dbReference type="AlphaFoldDB" id="A0AAV5TW56"/>
<evidence type="ECO:0000313" key="1">
    <source>
        <dbReference type="EMBL" id="GMS98466.1"/>
    </source>
</evidence>